<evidence type="ECO:0000256" key="1">
    <source>
        <dbReference type="ARBA" id="ARBA00004651"/>
    </source>
</evidence>
<feature type="domain" description="Glycosyltransferase RgtA/B/C/D-like" evidence="9">
    <location>
        <begin position="42"/>
        <end position="208"/>
    </location>
</feature>
<keyword evidence="3 10" id="KW-0328">Glycosyltransferase</keyword>
<feature type="transmembrane region" description="Helical" evidence="8">
    <location>
        <begin position="90"/>
        <end position="111"/>
    </location>
</feature>
<keyword evidence="2" id="KW-1003">Cell membrane</keyword>
<evidence type="ECO:0000313" key="10">
    <source>
        <dbReference type="EMBL" id="MFC4534493.1"/>
    </source>
</evidence>
<dbReference type="PANTHER" id="PTHR33908:SF11">
    <property type="entry name" value="MEMBRANE PROTEIN"/>
    <property type="match status" value="1"/>
</dbReference>
<evidence type="ECO:0000256" key="3">
    <source>
        <dbReference type="ARBA" id="ARBA00022676"/>
    </source>
</evidence>
<evidence type="ECO:0000313" key="11">
    <source>
        <dbReference type="Proteomes" id="UP001596004"/>
    </source>
</evidence>
<evidence type="ECO:0000256" key="7">
    <source>
        <dbReference type="ARBA" id="ARBA00023136"/>
    </source>
</evidence>
<feature type="transmembrane region" description="Helical" evidence="8">
    <location>
        <begin position="269"/>
        <end position="286"/>
    </location>
</feature>
<feature type="transmembrane region" description="Helical" evidence="8">
    <location>
        <begin position="149"/>
        <end position="179"/>
    </location>
</feature>
<sequence length="494" mass="53286">MSIVFLVVVAVSLPTLGRYGYFSDELYLIASGRHLSWGYVDQQPLVPALAWLADTLFPGSLFALRLVSPLALAAGAVVTAQITRELGGAAAAQIVSAVAYFAAFVSTGQLLDTGTLDMVSWTVVTWLVVRWVRLRGRGPYGPAGDDRPLLWAGVVTAVALQVKLLIPMLWAFLLVSALAVGPRDLPRSRMLWLGGAVAVVSAVPGLAWQAAHGWPALAFAEVVAQEEALFGRRGVGFVVWVLLLGGVVAGTLLLCYGLWRLLAAKDLRAYRFLGLAALGVILFVGLTGGRFYHVVGVFPIAWAAGAVRLEALAARRRWWWWVSWPLLAASAALGVMGLPLTPASDVRQPTEEQMSDLAVATTISQFGWPELADSVARAHRALPEPVRRDTVLLAETYWQAGALEVYRAGRGLPAVYSGSRGYWYFGAPPESATAALYVGDDPGPLRGRFGQVRKVGAVEGRVGLEIGTPIWLCEGRTEPWSSLWPRLRRLEVAE</sequence>
<reference evidence="11" key="1">
    <citation type="journal article" date="2019" name="Int. J. Syst. Evol. Microbiol.">
        <title>The Global Catalogue of Microorganisms (GCM) 10K type strain sequencing project: providing services to taxonomists for standard genome sequencing and annotation.</title>
        <authorList>
            <consortium name="The Broad Institute Genomics Platform"/>
            <consortium name="The Broad Institute Genome Sequencing Center for Infectious Disease"/>
            <person name="Wu L."/>
            <person name="Ma J."/>
        </authorList>
    </citation>
    <scope>NUCLEOTIDE SEQUENCE [LARGE SCALE GENOMIC DNA]</scope>
    <source>
        <strain evidence="11">CGMCC 4.7132</strain>
    </source>
</reference>
<keyword evidence="5 8" id="KW-0812">Transmembrane</keyword>
<gene>
    <name evidence="10" type="ORF">ACFO60_27360</name>
</gene>
<name>A0ABV9CNT7_9ACTN</name>
<organism evidence="10 11">
    <name type="scientific">Sphaerisporangium dianthi</name>
    <dbReference type="NCBI Taxonomy" id="1436120"/>
    <lineage>
        <taxon>Bacteria</taxon>
        <taxon>Bacillati</taxon>
        <taxon>Actinomycetota</taxon>
        <taxon>Actinomycetes</taxon>
        <taxon>Streptosporangiales</taxon>
        <taxon>Streptosporangiaceae</taxon>
        <taxon>Sphaerisporangium</taxon>
    </lineage>
</organism>
<evidence type="ECO:0000256" key="5">
    <source>
        <dbReference type="ARBA" id="ARBA00022692"/>
    </source>
</evidence>
<comment type="subcellular location">
    <subcellularLocation>
        <location evidence="1">Cell membrane</location>
        <topology evidence="1">Multi-pass membrane protein</topology>
    </subcellularLocation>
</comment>
<evidence type="ECO:0000256" key="4">
    <source>
        <dbReference type="ARBA" id="ARBA00022679"/>
    </source>
</evidence>
<keyword evidence="4 10" id="KW-0808">Transferase</keyword>
<keyword evidence="6 8" id="KW-1133">Transmembrane helix</keyword>
<keyword evidence="7 8" id="KW-0472">Membrane</keyword>
<keyword evidence="11" id="KW-1185">Reference proteome</keyword>
<feature type="transmembrane region" description="Helical" evidence="8">
    <location>
        <begin position="56"/>
        <end position="78"/>
    </location>
</feature>
<evidence type="ECO:0000256" key="2">
    <source>
        <dbReference type="ARBA" id="ARBA00022475"/>
    </source>
</evidence>
<feature type="transmembrane region" description="Helical" evidence="8">
    <location>
        <begin position="237"/>
        <end position="262"/>
    </location>
</feature>
<protein>
    <submittedName>
        <fullName evidence="10">ArnT family glycosyltransferase</fullName>
        <ecNumber evidence="10">2.4.-.-</ecNumber>
    </submittedName>
</protein>
<dbReference type="EMBL" id="JBHSFP010000023">
    <property type="protein sequence ID" value="MFC4534493.1"/>
    <property type="molecule type" value="Genomic_DNA"/>
</dbReference>
<dbReference type="RefSeq" id="WP_380845246.1">
    <property type="nucleotide sequence ID" value="NZ_JBHSFP010000023.1"/>
</dbReference>
<dbReference type="PANTHER" id="PTHR33908">
    <property type="entry name" value="MANNOSYLTRANSFERASE YKCB-RELATED"/>
    <property type="match status" value="1"/>
</dbReference>
<evidence type="ECO:0000256" key="8">
    <source>
        <dbReference type="SAM" id="Phobius"/>
    </source>
</evidence>
<dbReference type="EC" id="2.4.-.-" evidence="10"/>
<dbReference type="Proteomes" id="UP001596004">
    <property type="component" value="Unassembled WGS sequence"/>
</dbReference>
<dbReference type="InterPro" id="IPR038731">
    <property type="entry name" value="RgtA/B/C-like"/>
</dbReference>
<evidence type="ECO:0000256" key="6">
    <source>
        <dbReference type="ARBA" id="ARBA00022989"/>
    </source>
</evidence>
<proteinExistence type="predicted"/>
<evidence type="ECO:0000259" key="9">
    <source>
        <dbReference type="Pfam" id="PF13231"/>
    </source>
</evidence>
<dbReference type="InterPro" id="IPR050297">
    <property type="entry name" value="LipidA_mod_glycosyltrf_83"/>
</dbReference>
<feature type="transmembrane region" description="Helical" evidence="8">
    <location>
        <begin position="191"/>
        <end position="211"/>
    </location>
</feature>
<comment type="caution">
    <text evidence="10">The sequence shown here is derived from an EMBL/GenBank/DDBJ whole genome shotgun (WGS) entry which is preliminary data.</text>
</comment>
<accession>A0ABV9CNT7</accession>
<dbReference type="GO" id="GO:0016757">
    <property type="term" value="F:glycosyltransferase activity"/>
    <property type="evidence" value="ECO:0007669"/>
    <property type="project" value="UniProtKB-KW"/>
</dbReference>
<dbReference type="Pfam" id="PF13231">
    <property type="entry name" value="PMT_2"/>
    <property type="match status" value="1"/>
</dbReference>
<feature type="transmembrane region" description="Helical" evidence="8">
    <location>
        <begin position="318"/>
        <end position="340"/>
    </location>
</feature>